<dbReference type="Proteomes" id="UP000838412">
    <property type="component" value="Chromosome 8"/>
</dbReference>
<keyword evidence="3" id="KW-1185">Reference proteome</keyword>
<name>A0A8K0ACM2_BRALA</name>
<protein>
    <submittedName>
        <fullName evidence="2">Hypp4968 protein</fullName>
    </submittedName>
</protein>
<dbReference type="EMBL" id="OV696693">
    <property type="protein sequence ID" value="CAH1272852.1"/>
    <property type="molecule type" value="Genomic_DNA"/>
</dbReference>
<evidence type="ECO:0000313" key="2">
    <source>
        <dbReference type="EMBL" id="CAH1272852.1"/>
    </source>
</evidence>
<evidence type="ECO:0000313" key="3">
    <source>
        <dbReference type="Proteomes" id="UP000838412"/>
    </source>
</evidence>
<dbReference type="AlphaFoldDB" id="A0A8K0ACM2"/>
<gene>
    <name evidence="2" type="primary">Hypp4968</name>
    <name evidence="2" type="ORF">BLAG_LOCUS24386</name>
</gene>
<feature type="region of interest" description="Disordered" evidence="1">
    <location>
        <begin position="79"/>
        <end position="157"/>
    </location>
</feature>
<sequence length="238" mass="25791">MEASKASPTVAFCQTGYSHLTDDKIRQTGEVQVTDAPLPLLSKSTHQVGLQLPKFLTGRALYHRLSLKIEPGNSRLQRVVKDDSSVKPPLTKKASIPSTPTSAPRFVPSHRKSRSLGTKRKQERRKLTPDHWLPWQPSLNANSRSGSGDLSQTSVSPKSFLCHTVQAEASSPPPPAGANGSRHLLDDSVLEESPVASMEGSVNGISLGEFRATLATLGPMTVFLFPPPPQPPLENYQC</sequence>
<accession>A0A8K0ACM2</accession>
<reference evidence="2" key="1">
    <citation type="submission" date="2022-01" db="EMBL/GenBank/DDBJ databases">
        <authorList>
            <person name="Braso-Vives M."/>
        </authorList>
    </citation>
    <scope>NUCLEOTIDE SEQUENCE</scope>
</reference>
<evidence type="ECO:0000256" key="1">
    <source>
        <dbReference type="SAM" id="MobiDB-lite"/>
    </source>
</evidence>
<organism evidence="2 3">
    <name type="scientific">Branchiostoma lanceolatum</name>
    <name type="common">Common lancelet</name>
    <name type="synonym">Amphioxus lanceolatum</name>
    <dbReference type="NCBI Taxonomy" id="7740"/>
    <lineage>
        <taxon>Eukaryota</taxon>
        <taxon>Metazoa</taxon>
        <taxon>Chordata</taxon>
        <taxon>Cephalochordata</taxon>
        <taxon>Leptocardii</taxon>
        <taxon>Amphioxiformes</taxon>
        <taxon>Branchiostomatidae</taxon>
        <taxon>Branchiostoma</taxon>
    </lineage>
</organism>
<proteinExistence type="predicted"/>
<feature type="compositionally biased region" description="Basic residues" evidence="1">
    <location>
        <begin position="108"/>
        <end position="124"/>
    </location>
</feature>
<feature type="compositionally biased region" description="Polar residues" evidence="1">
    <location>
        <begin position="137"/>
        <end position="157"/>
    </location>
</feature>